<feature type="compositionally biased region" description="Polar residues" evidence="1">
    <location>
        <begin position="1"/>
        <end position="11"/>
    </location>
</feature>
<dbReference type="InParanoid" id="A0A151GSE4"/>
<sequence length="375" mass="43789">MASIKNVQRTATLAGASTDHMSGENDELVPSDEPCSVPLGERCSFHGRRKDGWNEKVLLKLCDDARANLTEGRMTESLLGRVMDFILAAVEDESRGSGSMMLEMDVIRNARLDKLLADIMSWETSRTMQVSQRQWVFSSVEELQRLWQTRFRNAYFELDNMRYYNLYTTGLLRDIVLNPDSNDDSVLWRTRHRSALSEAEENLHYTAGECDWFPSPAWKRSRWANASQLVVEHGLRLSRRHRRRHDGNPDQIQVSDMMRRWRREMNADGGRYILRQYGQKLDRETGLHRLVLILERVPGQILLDRLVMIPRPSQLDDWHLFQRYEGEIMRYMRGEQGYLEWKAAEEEQKVDIGQWKQALGRAMELKLLGQGEAGR</sequence>
<organism evidence="2 3">
    <name type="scientific">Drechmeria coniospora</name>
    <name type="common">Nematophagous fungus</name>
    <name type="synonym">Meria coniospora</name>
    <dbReference type="NCBI Taxonomy" id="98403"/>
    <lineage>
        <taxon>Eukaryota</taxon>
        <taxon>Fungi</taxon>
        <taxon>Dikarya</taxon>
        <taxon>Ascomycota</taxon>
        <taxon>Pezizomycotina</taxon>
        <taxon>Sordariomycetes</taxon>
        <taxon>Hypocreomycetidae</taxon>
        <taxon>Hypocreales</taxon>
        <taxon>Ophiocordycipitaceae</taxon>
        <taxon>Drechmeria</taxon>
    </lineage>
</organism>
<protein>
    <submittedName>
        <fullName evidence="2">Uncharacterized protein</fullName>
    </submittedName>
</protein>
<name>A0A151GSE4_DRECN</name>
<dbReference type="EMBL" id="LAYC01000001">
    <property type="protein sequence ID" value="KYK60029.1"/>
    <property type="molecule type" value="Genomic_DNA"/>
</dbReference>
<keyword evidence="3" id="KW-1185">Reference proteome</keyword>
<comment type="caution">
    <text evidence="2">The sequence shown here is derived from an EMBL/GenBank/DDBJ whole genome shotgun (WGS) entry which is preliminary data.</text>
</comment>
<evidence type="ECO:0000313" key="3">
    <source>
        <dbReference type="Proteomes" id="UP000076580"/>
    </source>
</evidence>
<evidence type="ECO:0000313" key="2">
    <source>
        <dbReference type="EMBL" id="KYK60029.1"/>
    </source>
</evidence>
<feature type="region of interest" description="Disordered" evidence="1">
    <location>
        <begin position="1"/>
        <end position="33"/>
    </location>
</feature>
<evidence type="ECO:0000256" key="1">
    <source>
        <dbReference type="SAM" id="MobiDB-lite"/>
    </source>
</evidence>
<accession>A0A151GSE4</accession>
<dbReference type="Proteomes" id="UP000076580">
    <property type="component" value="Chromosome 01"/>
</dbReference>
<gene>
    <name evidence="2" type="ORF">DCS_01163</name>
</gene>
<dbReference type="GeneID" id="63713806"/>
<reference evidence="2 3" key="1">
    <citation type="journal article" date="2016" name="Sci. Rep.">
        <title>Insights into Adaptations to a Near-Obligate Nematode Endoparasitic Lifestyle from the Finished Genome of Drechmeria coniospora.</title>
        <authorList>
            <person name="Zhang L."/>
            <person name="Zhou Z."/>
            <person name="Guo Q."/>
            <person name="Fokkens L."/>
            <person name="Miskei M."/>
            <person name="Pocsi I."/>
            <person name="Zhang W."/>
            <person name="Chen M."/>
            <person name="Wang L."/>
            <person name="Sun Y."/>
            <person name="Donzelli B.G."/>
            <person name="Gibson D.M."/>
            <person name="Nelson D.R."/>
            <person name="Luo J.G."/>
            <person name="Rep M."/>
            <person name="Liu H."/>
            <person name="Yang S."/>
            <person name="Wang J."/>
            <person name="Krasnoff S.B."/>
            <person name="Xu Y."/>
            <person name="Molnar I."/>
            <person name="Lin M."/>
        </authorList>
    </citation>
    <scope>NUCLEOTIDE SEQUENCE [LARGE SCALE GENOMIC DNA]</scope>
    <source>
        <strain evidence="2 3">ARSEF 6962</strain>
    </source>
</reference>
<dbReference type="RefSeq" id="XP_040659381.1">
    <property type="nucleotide sequence ID" value="XM_040798498.1"/>
</dbReference>
<dbReference type="STRING" id="98403.A0A151GSE4"/>
<proteinExistence type="predicted"/>
<dbReference type="AlphaFoldDB" id="A0A151GSE4"/>